<dbReference type="InterPro" id="IPR036390">
    <property type="entry name" value="WH_DNA-bd_sf"/>
</dbReference>
<keyword evidence="2" id="KW-0238">DNA-binding</keyword>
<reference evidence="6" key="1">
    <citation type="submission" date="2017-09" db="EMBL/GenBank/DDBJ databases">
        <title>The complete genome of Sulfurospirillum sp. JPD-1.</title>
        <authorList>
            <person name="Goris T."/>
        </authorList>
    </citation>
    <scope>NUCLEOTIDE SEQUENCE [LARGE SCALE GENOMIC DNA]</scope>
    <source>
        <strain evidence="6">JPD-1</strain>
    </source>
</reference>
<sequence>MKNQRLIALSSRLAEKANKFIIAELKKYELSDIAPSHGDILSLLFDGNAYEMGEIAKRIHRTKPTVTVLIEKLEKSGYVERIKSDDDARFTRVSLTAKGFELKPLFETISEQLNQCAYQGLTEAEAMLLEVLLEKAVVNFEKRE</sequence>
<dbReference type="InterPro" id="IPR036388">
    <property type="entry name" value="WH-like_DNA-bd_sf"/>
</dbReference>
<evidence type="ECO:0000313" key="6">
    <source>
        <dbReference type="Proteomes" id="UP000217349"/>
    </source>
</evidence>
<evidence type="ECO:0000256" key="3">
    <source>
        <dbReference type="ARBA" id="ARBA00023163"/>
    </source>
</evidence>
<dbReference type="PANTHER" id="PTHR42756">
    <property type="entry name" value="TRANSCRIPTIONAL REGULATOR, MARR"/>
    <property type="match status" value="1"/>
</dbReference>
<evidence type="ECO:0000259" key="4">
    <source>
        <dbReference type="PROSITE" id="PS50995"/>
    </source>
</evidence>
<dbReference type="GO" id="GO:0003700">
    <property type="term" value="F:DNA-binding transcription factor activity"/>
    <property type="evidence" value="ECO:0007669"/>
    <property type="project" value="InterPro"/>
</dbReference>
<dbReference type="GO" id="GO:0003677">
    <property type="term" value="F:DNA binding"/>
    <property type="evidence" value="ECO:0007669"/>
    <property type="project" value="UniProtKB-KW"/>
</dbReference>
<dbReference type="AlphaFoldDB" id="A0A290HSZ8"/>
<dbReference type="SMART" id="SM00347">
    <property type="entry name" value="HTH_MARR"/>
    <property type="match status" value="1"/>
</dbReference>
<feature type="domain" description="HTH marR-type" evidence="4">
    <location>
        <begin position="3"/>
        <end position="138"/>
    </location>
</feature>
<dbReference type="Gene3D" id="1.10.10.10">
    <property type="entry name" value="Winged helix-like DNA-binding domain superfamily/Winged helix DNA-binding domain"/>
    <property type="match status" value="1"/>
</dbReference>
<dbReference type="PROSITE" id="PS50995">
    <property type="entry name" value="HTH_MARR_2"/>
    <property type="match status" value="1"/>
</dbReference>
<keyword evidence="3" id="KW-0804">Transcription</keyword>
<accession>A0A290HSZ8</accession>
<evidence type="ECO:0000256" key="1">
    <source>
        <dbReference type="ARBA" id="ARBA00023015"/>
    </source>
</evidence>
<dbReference type="SUPFAM" id="SSF46785">
    <property type="entry name" value="Winged helix' DNA-binding domain"/>
    <property type="match status" value="1"/>
</dbReference>
<dbReference type="PANTHER" id="PTHR42756:SF1">
    <property type="entry name" value="TRANSCRIPTIONAL REPRESSOR OF EMRAB OPERON"/>
    <property type="match status" value="1"/>
</dbReference>
<evidence type="ECO:0000256" key="2">
    <source>
        <dbReference type="ARBA" id="ARBA00023125"/>
    </source>
</evidence>
<dbReference type="KEGG" id="sulj:SJPD1_0665"/>
<dbReference type="OrthoDB" id="3176111at2"/>
<dbReference type="RefSeq" id="WP_096045949.1">
    <property type="nucleotide sequence ID" value="NZ_CP023275.1"/>
</dbReference>
<dbReference type="PRINTS" id="PR00598">
    <property type="entry name" value="HTHMARR"/>
</dbReference>
<proteinExistence type="predicted"/>
<dbReference type="EMBL" id="CP023275">
    <property type="protein sequence ID" value="ATB68780.1"/>
    <property type="molecule type" value="Genomic_DNA"/>
</dbReference>
<dbReference type="Pfam" id="PF01047">
    <property type="entry name" value="MarR"/>
    <property type="match status" value="1"/>
</dbReference>
<gene>
    <name evidence="5" type="ORF">SJPD1_0665</name>
</gene>
<protein>
    <submittedName>
        <fullName evidence="5">HTH-type transcriptional regulator Hpr</fullName>
    </submittedName>
</protein>
<dbReference type="InterPro" id="IPR000835">
    <property type="entry name" value="HTH_MarR-typ"/>
</dbReference>
<organism evidence="5 6">
    <name type="scientific">Sulfurospirillum diekertiae</name>
    <dbReference type="NCBI Taxonomy" id="1854492"/>
    <lineage>
        <taxon>Bacteria</taxon>
        <taxon>Pseudomonadati</taxon>
        <taxon>Campylobacterota</taxon>
        <taxon>Epsilonproteobacteria</taxon>
        <taxon>Campylobacterales</taxon>
        <taxon>Sulfurospirillaceae</taxon>
        <taxon>Sulfurospirillum</taxon>
    </lineage>
</organism>
<dbReference type="Proteomes" id="UP000217349">
    <property type="component" value="Chromosome"/>
</dbReference>
<evidence type="ECO:0000313" key="5">
    <source>
        <dbReference type="EMBL" id="ATB68780.1"/>
    </source>
</evidence>
<name>A0A290HSZ8_9BACT</name>
<keyword evidence="1" id="KW-0805">Transcription regulation</keyword>